<protein>
    <recommendedName>
        <fullName evidence="1">Hydantoinase B/oxoprolinase domain-containing protein</fullName>
    </recommendedName>
</protein>
<comment type="caution">
    <text evidence="2">The sequence shown here is derived from an EMBL/GenBank/DDBJ whole genome shotgun (WGS) entry which is preliminary data.</text>
</comment>
<dbReference type="GO" id="GO:0017168">
    <property type="term" value="F:5-oxoprolinase (ATP-hydrolyzing) activity"/>
    <property type="evidence" value="ECO:0007669"/>
    <property type="project" value="TreeGrafter"/>
</dbReference>
<dbReference type="InterPro" id="IPR045079">
    <property type="entry name" value="Oxoprolinase-like"/>
</dbReference>
<organism evidence="2 3">
    <name type="scientific">Monascus purpureus</name>
    <name type="common">Red mold</name>
    <name type="synonym">Monascus anka</name>
    <dbReference type="NCBI Taxonomy" id="5098"/>
    <lineage>
        <taxon>Eukaryota</taxon>
        <taxon>Fungi</taxon>
        <taxon>Dikarya</taxon>
        <taxon>Ascomycota</taxon>
        <taxon>Pezizomycotina</taxon>
        <taxon>Eurotiomycetes</taxon>
        <taxon>Eurotiomycetidae</taxon>
        <taxon>Eurotiales</taxon>
        <taxon>Aspergillaceae</taxon>
        <taxon>Monascus</taxon>
    </lineage>
</organism>
<keyword evidence="3" id="KW-1185">Reference proteome</keyword>
<accession>A0A507QS76</accession>
<dbReference type="Pfam" id="PF02538">
    <property type="entry name" value="Hydantoinase_B"/>
    <property type="match status" value="1"/>
</dbReference>
<dbReference type="GO" id="GO:0006749">
    <property type="term" value="P:glutathione metabolic process"/>
    <property type="evidence" value="ECO:0007669"/>
    <property type="project" value="TreeGrafter"/>
</dbReference>
<dbReference type="EMBL" id="VIFY01000133">
    <property type="protein sequence ID" value="TQB69864.1"/>
    <property type="molecule type" value="Genomic_DNA"/>
</dbReference>
<dbReference type="InterPro" id="IPR003692">
    <property type="entry name" value="Hydantoinase_B"/>
</dbReference>
<dbReference type="STRING" id="5098.A0A507QS76"/>
<sequence length="489" mass="52777">MGNTLQRTSISTSIKERLDFSCAIFSPTGKLVANAPHIPIHLGSMQYAIQYQHNLWAGKLKPGDVLLTNHPECGGTHLPDLAAVMPVFVGRRIAFYVAARGHHTDIGGKGITSMMPDSKELWEEGLSVRSMKIVDSGVFLEEDVRAVLIRAGDFPGCSPTRRLDDNISDIKAQISSNQREIHLQKLCEEFTLPVVHLYMNAIQSSAEIAVREFHKQVAQTHPEPLTGVDYFDDGKITIDPRTGSAVYDFSGTGPQMWGNFNCPISITHSAVIYTTRCPIDADIPLNDGCLAPIDIQIPNGSVLPPSSAVAICGSTLASQRVIDAIRVHSAAVPPSAEPGWNYGETVSGGCGAGPTWHGESVTQTHSTNTRGNDPEVIEKRTPVLVREIAINRRSGGKGLFNGGDGATRLIEARIPLKFSILSDRRVIAPYGMNGGRPGSVGKNFVYRWNEDRTNFERMSLGGKAALSLDAGEMMEISSPGGGWGVPVSE</sequence>
<dbReference type="PANTHER" id="PTHR11365">
    <property type="entry name" value="5-OXOPROLINASE RELATED"/>
    <property type="match status" value="1"/>
</dbReference>
<evidence type="ECO:0000259" key="1">
    <source>
        <dbReference type="Pfam" id="PF02538"/>
    </source>
</evidence>
<name>A0A507QS76_MONPU</name>
<dbReference type="PANTHER" id="PTHR11365:SF2">
    <property type="entry name" value="5-OXOPROLINASE"/>
    <property type="match status" value="1"/>
</dbReference>
<gene>
    <name evidence="2" type="ORF">MPDQ_001311</name>
</gene>
<dbReference type="Proteomes" id="UP000319663">
    <property type="component" value="Unassembled WGS sequence"/>
</dbReference>
<evidence type="ECO:0000313" key="3">
    <source>
        <dbReference type="Proteomes" id="UP000319663"/>
    </source>
</evidence>
<feature type="domain" description="Hydantoinase B/oxoprolinase" evidence="1">
    <location>
        <begin position="1"/>
        <end position="485"/>
    </location>
</feature>
<dbReference type="AlphaFoldDB" id="A0A507QS76"/>
<evidence type="ECO:0000313" key="2">
    <source>
        <dbReference type="EMBL" id="TQB69864.1"/>
    </source>
</evidence>
<dbReference type="GO" id="GO:0005829">
    <property type="term" value="C:cytosol"/>
    <property type="evidence" value="ECO:0007669"/>
    <property type="project" value="TreeGrafter"/>
</dbReference>
<reference evidence="2 3" key="1">
    <citation type="submission" date="2019-06" db="EMBL/GenBank/DDBJ databases">
        <title>Wine fermentation using esterase from Monascus purpureus.</title>
        <authorList>
            <person name="Geng C."/>
            <person name="Zhang Y."/>
        </authorList>
    </citation>
    <scope>NUCLEOTIDE SEQUENCE [LARGE SCALE GENOMIC DNA]</scope>
    <source>
        <strain evidence="2">HQ1</strain>
    </source>
</reference>
<proteinExistence type="predicted"/>